<name>A0A1C2DNA8_9HYPH</name>
<protein>
    <submittedName>
        <fullName evidence="2">Uncharacterized protein</fullName>
    </submittedName>
</protein>
<sequence>MARSSFWTVQTAEPTPHVSPLSTRTEVPAVLNALGPMGSGSALGFASLARNDEGVGWDKPATAGRRSKTTSATDRLDSASALPTCAERL</sequence>
<gene>
    <name evidence="2" type="ORF">QV13_15440</name>
</gene>
<keyword evidence="3" id="KW-1185">Reference proteome</keyword>
<dbReference type="STRING" id="1566387.QV13_15440"/>
<evidence type="ECO:0000313" key="2">
    <source>
        <dbReference type="EMBL" id="OCX16240.1"/>
    </source>
</evidence>
<dbReference type="Proteomes" id="UP000094412">
    <property type="component" value="Unassembled WGS sequence"/>
</dbReference>
<comment type="caution">
    <text evidence="2">The sequence shown here is derived from an EMBL/GenBank/DDBJ whole genome shotgun (WGS) entry which is preliminary data.</text>
</comment>
<dbReference type="EMBL" id="MDEO01000033">
    <property type="protein sequence ID" value="OCX16240.1"/>
    <property type="molecule type" value="Genomic_DNA"/>
</dbReference>
<feature type="region of interest" description="Disordered" evidence="1">
    <location>
        <begin position="1"/>
        <end position="23"/>
    </location>
</feature>
<evidence type="ECO:0000313" key="3">
    <source>
        <dbReference type="Proteomes" id="UP000094412"/>
    </source>
</evidence>
<feature type="compositionally biased region" description="Polar residues" evidence="1">
    <location>
        <begin position="1"/>
        <end position="13"/>
    </location>
</feature>
<dbReference type="AlphaFoldDB" id="A0A1C2DNA8"/>
<reference evidence="2 3" key="1">
    <citation type="submission" date="2016-08" db="EMBL/GenBank/DDBJ databases">
        <title>Whole genome sequence of Mesorhizobium sp. strain UASWS1009 isolated from industrial sewage.</title>
        <authorList>
            <person name="Crovadore J."/>
            <person name="Calmin G."/>
            <person name="Chablais R."/>
            <person name="Cochard B."/>
            <person name="Lefort F."/>
        </authorList>
    </citation>
    <scope>NUCLEOTIDE SEQUENCE [LARGE SCALE GENOMIC DNA]</scope>
    <source>
        <strain evidence="2 3">UASWS1009</strain>
    </source>
</reference>
<evidence type="ECO:0000256" key="1">
    <source>
        <dbReference type="SAM" id="MobiDB-lite"/>
    </source>
</evidence>
<feature type="region of interest" description="Disordered" evidence="1">
    <location>
        <begin position="54"/>
        <end position="89"/>
    </location>
</feature>
<proteinExistence type="predicted"/>
<organism evidence="2 3">
    <name type="scientific">Mesorhizobium hungaricum</name>
    <dbReference type="NCBI Taxonomy" id="1566387"/>
    <lineage>
        <taxon>Bacteria</taxon>
        <taxon>Pseudomonadati</taxon>
        <taxon>Pseudomonadota</taxon>
        <taxon>Alphaproteobacteria</taxon>
        <taxon>Hyphomicrobiales</taxon>
        <taxon>Phyllobacteriaceae</taxon>
        <taxon>Mesorhizobium</taxon>
    </lineage>
</organism>
<accession>A0A1C2DNA8</accession>